<organism evidence="1 2">
    <name type="scientific">Glycocaulis alkaliphilus</name>
    <dbReference type="NCBI Taxonomy" id="1434191"/>
    <lineage>
        <taxon>Bacteria</taxon>
        <taxon>Pseudomonadati</taxon>
        <taxon>Pseudomonadota</taxon>
        <taxon>Alphaproteobacteria</taxon>
        <taxon>Maricaulales</taxon>
        <taxon>Maricaulaceae</taxon>
        <taxon>Glycocaulis</taxon>
    </lineage>
</organism>
<sequence>MFNAQPIKPLNNSPDAAKFFADMSIPTGRKVLLGDASKLPAKALNYVNRAHDSIKYGIEKVAALHQDETRTEVSKHVVAQKIAHDVAREVEKSQAGLLALQDEFFNEGVKLIDEAFTLNEKRTAIHADIRGYIRELSTKEDGLARIREIAGKDLEAAAVLYNTPHYLLGLAEDTYGSISGDLIKKHCPEGAGCIAQSIDVGKAAAKYPKAISAVHRSFYNSALADKGNSRVEH</sequence>
<proteinExistence type="predicted"/>
<reference evidence="1 2" key="1">
    <citation type="submission" date="2016-12" db="EMBL/GenBank/DDBJ databases">
        <title>The genome of dimorphic prosthecate Glycocaulis alkaliphilus 6b-8t, isolated from crude oil dictates its adaptability in petroleum environments.</title>
        <authorList>
            <person name="Wu X.-L."/>
            <person name="Geng S."/>
        </authorList>
    </citation>
    <scope>NUCLEOTIDE SEQUENCE [LARGE SCALE GENOMIC DNA]</scope>
    <source>
        <strain evidence="1 2">6B-8</strain>
    </source>
</reference>
<protein>
    <submittedName>
        <fullName evidence="1">Uncharacterized protein</fullName>
    </submittedName>
</protein>
<keyword evidence="2" id="KW-1185">Reference proteome</keyword>
<dbReference type="AlphaFoldDB" id="A0A3T0E6F0"/>
<gene>
    <name evidence="1" type="ORF">X907_0249</name>
</gene>
<dbReference type="EMBL" id="CP018911">
    <property type="protein sequence ID" value="AZU02797.1"/>
    <property type="molecule type" value="Genomic_DNA"/>
</dbReference>
<name>A0A3T0E6F0_9PROT</name>
<dbReference type="Proteomes" id="UP000286954">
    <property type="component" value="Chromosome"/>
</dbReference>
<dbReference type="KEGG" id="gak:X907_0249"/>
<dbReference type="OrthoDB" id="7593334at2"/>
<accession>A0A3T0E6F0</accession>
<evidence type="ECO:0000313" key="2">
    <source>
        <dbReference type="Proteomes" id="UP000286954"/>
    </source>
</evidence>
<evidence type="ECO:0000313" key="1">
    <source>
        <dbReference type="EMBL" id="AZU02797.1"/>
    </source>
</evidence>
<dbReference type="RefSeq" id="WP_127565248.1">
    <property type="nucleotide sequence ID" value="NZ_BMFB01000006.1"/>
</dbReference>